<keyword evidence="12" id="KW-1185">Reference proteome</keyword>
<comment type="caution">
    <text evidence="11">The sequence shown here is derived from an EMBL/GenBank/DDBJ whole genome shotgun (WGS) entry which is preliminary data.</text>
</comment>
<dbReference type="GO" id="GO:0046872">
    <property type="term" value="F:metal ion binding"/>
    <property type="evidence" value="ECO:0007669"/>
    <property type="project" value="UniProtKB-KW"/>
</dbReference>
<feature type="domain" description="Peptidase M13 N-terminal" evidence="10">
    <location>
        <begin position="50"/>
        <end position="428"/>
    </location>
</feature>
<evidence type="ECO:0000256" key="4">
    <source>
        <dbReference type="ARBA" id="ARBA00022723"/>
    </source>
</evidence>
<dbReference type="Pfam" id="PF05649">
    <property type="entry name" value="Peptidase_M13_N"/>
    <property type="match status" value="1"/>
</dbReference>
<dbReference type="InterPro" id="IPR024079">
    <property type="entry name" value="MetalloPept_cat_dom_sf"/>
</dbReference>
<dbReference type="GO" id="GO:0005886">
    <property type="term" value="C:plasma membrane"/>
    <property type="evidence" value="ECO:0007669"/>
    <property type="project" value="TreeGrafter"/>
</dbReference>
<dbReference type="Pfam" id="PF01431">
    <property type="entry name" value="Peptidase_M13"/>
    <property type="match status" value="1"/>
</dbReference>
<dbReference type="GO" id="GO:0004222">
    <property type="term" value="F:metalloendopeptidase activity"/>
    <property type="evidence" value="ECO:0007669"/>
    <property type="project" value="InterPro"/>
</dbReference>
<protein>
    <submittedName>
        <fullName evidence="11">M13 family peptidase</fullName>
    </submittedName>
</protein>
<evidence type="ECO:0000313" key="11">
    <source>
        <dbReference type="EMBL" id="MXV49584.1"/>
    </source>
</evidence>
<dbReference type="PROSITE" id="PS51257">
    <property type="entry name" value="PROKAR_LIPOPROTEIN"/>
    <property type="match status" value="1"/>
</dbReference>
<organism evidence="11 12">
    <name type="scientific">Hufsiella arboris</name>
    <dbReference type="NCBI Taxonomy" id="2695275"/>
    <lineage>
        <taxon>Bacteria</taxon>
        <taxon>Pseudomonadati</taxon>
        <taxon>Bacteroidota</taxon>
        <taxon>Sphingobacteriia</taxon>
        <taxon>Sphingobacteriales</taxon>
        <taxon>Sphingobacteriaceae</taxon>
        <taxon>Hufsiella</taxon>
    </lineage>
</organism>
<dbReference type="InterPro" id="IPR042089">
    <property type="entry name" value="Peptidase_M13_dom_2"/>
</dbReference>
<dbReference type="PANTHER" id="PTHR11733">
    <property type="entry name" value="ZINC METALLOPROTEASE FAMILY M13 NEPRILYSIN-RELATED"/>
    <property type="match status" value="1"/>
</dbReference>
<dbReference type="Gene3D" id="3.40.390.10">
    <property type="entry name" value="Collagenase (Catalytic Domain)"/>
    <property type="match status" value="1"/>
</dbReference>
<evidence type="ECO:0000256" key="5">
    <source>
        <dbReference type="ARBA" id="ARBA00022801"/>
    </source>
</evidence>
<comment type="similarity">
    <text evidence="2">Belongs to the peptidase M13 family.</text>
</comment>
<evidence type="ECO:0000256" key="3">
    <source>
        <dbReference type="ARBA" id="ARBA00022670"/>
    </source>
</evidence>
<dbReference type="AlphaFoldDB" id="A0A7K1Y4T5"/>
<gene>
    <name evidence="11" type="ORF">GS399_01255</name>
</gene>
<evidence type="ECO:0000259" key="10">
    <source>
        <dbReference type="Pfam" id="PF05649"/>
    </source>
</evidence>
<dbReference type="GO" id="GO:0016485">
    <property type="term" value="P:protein processing"/>
    <property type="evidence" value="ECO:0007669"/>
    <property type="project" value="TreeGrafter"/>
</dbReference>
<accession>A0A7K1Y4T5</accession>
<name>A0A7K1Y4T5_9SPHI</name>
<proteinExistence type="inferred from homology"/>
<keyword evidence="7" id="KW-0482">Metalloprotease</keyword>
<feature type="domain" description="Peptidase M13 C-terminal" evidence="9">
    <location>
        <begin position="480"/>
        <end position="681"/>
    </location>
</feature>
<dbReference type="InterPro" id="IPR000718">
    <property type="entry name" value="Peptidase_M13"/>
</dbReference>
<comment type="cofactor">
    <cofactor evidence="1">
        <name>Zn(2+)</name>
        <dbReference type="ChEBI" id="CHEBI:29105"/>
    </cofactor>
</comment>
<keyword evidence="5" id="KW-0378">Hydrolase</keyword>
<dbReference type="EMBL" id="WVHT01000001">
    <property type="protein sequence ID" value="MXV49584.1"/>
    <property type="molecule type" value="Genomic_DNA"/>
</dbReference>
<dbReference type="CDD" id="cd08662">
    <property type="entry name" value="M13"/>
    <property type="match status" value="1"/>
</dbReference>
<feature type="signal peptide" evidence="8">
    <location>
        <begin position="1"/>
        <end position="17"/>
    </location>
</feature>
<dbReference type="Proteomes" id="UP000466586">
    <property type="component" value="Unassembled WGS sequence"/>
</dbReference>
<reference evidence="11 12" key="1">
    <citation type="submission" date="2019-11" db="EMBL/GenBank/DDBJ databases">
        <title>Pedobacter sp. HMF7647 Genome sequencing and assembly.</title>
        <authorList>
            <person name="Kang H."/>
            <person name="Kim H."/>
            <person name="Joh K."/>
        </authorList>
    </citation>
    <scope>NUCLEOTIDE SEQUENCE [LARGE SCALE GENOMIC DNA]</scope>
    <source>
        <strain evidence="11 12">HMF7647</strain>
    </source>
</reference>
<evidence type="ECO:0000259" key="9">
    <source>
        <dbReference type="Pfam" id="PF01431"/>
    </source>
</evidence>
<keyword evidence="6" id="KW-0862">Zinc</keyword>
<evidence type="ECO:0000313" key="12">
    <source>
        <dbReference type="Proteomes" id="UP000466586"/>
    </source>
</evidence>
<dbReference type="PRINTS" id="PR00786">
    <property type="entry name" value="NEPRILYSIN"/>
</dbReference>
<keyword evidence="4" id="KW-0479">Metal-binding</keyword>
<evidence type="ECO:0000256" key="7">
    <source>
        <dbReference type="ARBA" id="ARBA00023049"/>
    </source>
</evidence>
<dbReference type="PANTHER" id="PTHR11733:SF167">
    <property type="entry name" value="FI17812P1-RELATED"/>
    <property type="match status" value="1"/>
</dbReference>
<evidence type="ECO:0000256" key="2">
    <source>
        <dbReference type="ARBA" id="ARBA00007357"/>
    </source>
</evidence>
<evidence type="ECO:0000256" key="6">
    <source>
        <dbReference type="ARBA" id="ARBA00022833"/>
    </source>
</evidence>
<dbReference type="InterPro" id="IPR008753">
    <property type="entry name" value="Peptidase_M13_N"/>
</dbReference>
<evidence type="ECO:0000256" key="1">
    <source>
        <dbReference type="ARBA" id="ARBA00001947"/>
    </source>
</evidence>
<keyword evidence="3" id="KW-0645">Protease</keyword>
<dbReference type="Gene3D" id="1.10.1380.10">
    <property type="entry name" value="Neutral endopeptidase , domain2"/>
    <property type="match status" value="1"/>
</dbReference>
<dbReference type="PROSITE" id="PS51885">
    <property type="entry name" value="NEPRILYSIN"/>
    <property type="match status" value="1"/>
</dbReference>
<feature type="chain" id="PRO_5029873721" evidence="8">
    <location>
        <begin position="18"/>
        <end position="684"/>
    </location>
</feature>
<dbReference type="InterPro" id="IPR018497">
    <property type="entry name" value="Peptidase_M13_C"/>
</dbReference>
<evidence type="ECO:0000256" key="8">
    <source>
        <dbReference type="SAM" id="SignalP"/>
    </source>
</evidence>
<keyword evidence="8" id="KW-0732">Signal</keyword>
<dbReference type="SUPFAM" id="SSF55486">
    <property type="entry name" value="Metalloproteases ('zincins'), catalytic domain"/>
    <property type="match status" value="1"/>
</dbReference>
<dbReference type="RefSeq" id="WP_160842728.1">
    <property type="nucleotide sequence ID" value="NZ_WVHT01000001.1"/>
</dbReference>
<sequence length="684" mass="78013">MFNCKYCALLAAPLFFAACNSDKKTSGSESDVPKRTVFFDKAGMDTTVSPGENFFQYANGAWTKKTEIPPSETGWGSFYTLYEDNQKNLRKILDAVSSKDRSEGTTEQKVGDLYQSGLDTATIDKRGFEPVKPLLAKIDAVKDYKELINLAADGFKNGDGFLFSFAVQPDDRISSKNAVNFFQSGLNLPNRDYYFNSDSATKNIRAQYVKYIAKLFTLTGTDQATASKKADAILKLETEIAKSHFTPTELRDPVKNYNKYSVATLQKQIPDIDFTNVLNRLEIKTDTLLVSQPKYYVALDQLLKSQPIDVWKTKLKFEALNGAASLMSKPFRDARFDFYGRTLNGQKQQQERWKQMVDRVDGSLGELLGQLYVEKYFTSDAKDRMLKLVNNLQTVYHDRIEKLDWMSDVTKKKAEDKLTAFMKKIGYPDKWKKYDDVNIVRGKYYENLESVARHNYKEMTGKLGKPVDRSEWGMTPPTVNAYYNPSFNEIVFPAGILQFPFFDNDADDAINYGAIGAVIGHEMTHGFDDQGSQYDKDGNLNNWWTKEDNAKFRAKTKMVADQYDKFTVLNNLHVNGNLTLGENIADIGGLAIAYQAFKNTAQGKSNDKIDGLTPDQRFFLSFAQVWRIKNRDETMRLRISSDPHSPEMYRVNGPLSNMTEFYKAFNIKPGDKMYRADNERVKIW</sequence>